<keyword evidence="3" id="KW-1185">Reference proteome</keyword>
<evidence type="ECO:0000313" key="2">
    <source>
        <dbReference type="EMBL" id="USG63147.1"/>
    </source>
</evidence>
<evidence type="ECO:0000313" key="3">
    <source>
        <dbReference type="Proteomes" id="UP001056291"/>
    </source>
</evidence>
<gene>
    <name evidence="2" type="ORF">NBZ79_09180</name>
</gene>
<keyword evidence="1" id="KW-0175">Coiled coil</keyword>
<proteinExistence type="predicted"/>
<dbReference type="EMBL" id="CP098747">
    <property type="protein sequence ID" value="USG63147.1"/>
    <property type="molecule type" value="Genomic_DNA"/>
</dbReference>
<evidence type="ECO:0000256" key="1">
    <source>
        <dbReference type="SAM" id="Coils"/>
    </source>
</evidence>
<sequence>MGTKAENVIDFPMDLRKEVGSVVDNIANASANLTRSARILQLRADQPVTATMPPAPVQAALAKAQELTQNAKTLNEQINLLRSNLLK</sequence>
<dbReference type="Proteomes" id="UP001056291">
    <property type="component" value="Chromosome"/>
</dbReference>
<name>A0ABY4W7J3_9PROT</name>
<feature type="coiled-coil region" evidence="1">
    <location>
        <begin position="57"/>
        <end position="84"/>
    </location>
</feature>
<organism evidence="2 3">
    <name type="scientific">Sneathiella marina</name>
    <dbReference type="NCBI Taxonomy" id="2950108"/>
    <lineage>
        <taxon>Bacteria</taxon>
        <taxon>Pseudomonadati</taxon>
        <taxon>Pseudomonadota</taxon>
        <taxon>Alphaproteobacteria</taxon>
        <taxon>Sneathiellales</taxon>
        <taxon>Sneathiellaceae</taxon>
        <taxon>Sneathiella</taxon>
    </lineage>
</organism>
<reference evidence="2" key="1">
    <citation type="submission" date="2022-06" db="EMBL/GenBank/DDBJ databases">
        <title>Sneathiella actinostolidae sp. nov., isolated from a sea anemonein the Western Pacific Ocean.</title>
        <authorList>
            <person name="Wei M.J."/>
        </authorList>
    </citation>
    <scope>NUCLEOTIDE SEQUENCE</scope>
    <source>
        <strain evidence="2">PHK-P5</strain>
    </source>
</reference>
<accession>A0ABY4W7J3</accession>
<protein>
    <submittedName>
        <fullName evidence="2">DUF2046 domain-containing protein</fullName>
    </submittedName>
</protein>
<dbReference type="RefSeq" id="WP_251937767.1">
    <property type="nucleotide sequence ID" value="NZ_CP098747.1"/>
</dbReference>